<evidence type="ECO:0000313" key="3">
    <source>
        <dbReference type="EMBL" id="POZ51606.1"/>
    </source>
</evidence>
<dbReference type="EMBL" id="CP022129">
    <property type="protein sequence ID" value="ASF45982.1"/>
    <property type="molecule type" value="Genomic_DNA"/>
</dbReference>
<dbReference type="SMART" id="SM00331">
    <property type="entry name" value="PP2C_SIG"/>
    <property type="match status" value="1"/>
</dbReference>
<keyword evidence="4" id="KW-1185">Reference proteome</keyword>
<evidence type="ECO:0000313" key="5">
    <source>
        <dbReference type="Proteomes" id="UP000237423"/>
    </source>
</evidence>
<dbReference type="GO" id="GO:0004722">
    <property type="term" value="F:protein serine/threonine phosphatase activity"/>
    <property type="evidence" value="ECO:0007669"/>
    <property type="project" value="InterPro"/>
</dbReference>
<dbReference type="CDD" id="cd00143">
    <property type="entry name" value="PP2Cc"/>
    <property type="match status" value="1"/>
</dbReference>
<feature type="domain" description="PPM-type phosphatase" evidence="1">
    <location>
        <begin position="30"/>
        <end position="269"/>
    </location>
</feature>
<dbReference type="Pfam" id="PF13672">
    <property type="entry name" value="PP2C_2"/>
    <property type="match status" value="1"/>
</dbReference>
<evidence type="ECO:0000259" key="1">
    <source>
        <dbReference type="PROSITE" id="PS51746"/>
    </source>
</evidence>
<dbReference type="PROSITE" id="PS51746">
    <property type="entry name" value="PPM_2"/>
    <property type="match status" value="1"/>
</dbReference>
<organism evidence="2 4">
    <name type="scientific">Methylovulum psychrotolerans</name>
    <dbReference type="NCBI Taxonomy" id="1704499"/>
    <lineage>
        <taxon>Bacteria</taxon>
        <taxon>Pseudomonadati</taxon>
        <taxon>Pseudomonadota</taxon>
        <taxon>Gammaproteobacteria</taxon>
        <taxon>Methylococcales</taxon>
        <taxon>Methylococcaceae</taxon>
        <taxon>Methylovulum</taxon>
    </lineage>
</organism>
<dbReference type="PANTHER" id="PTHR47992">
    <property type="entry name" value="PROTEIN PHOSPHATASE"/>
    <property type="match status" value="1"/>
</dbReference>
<gene>
    <name evidence="3" type="ORF">AADEFJLK_02474</name>
    <name evidence="2" type="ORF">CEK71_07750</name>
</gene>
<proteinExistence type="predicted"/>
<reference evidence="2 4" key="1">
    <citation type="submission" date="2017-06" db="EMBL/GenBank/DDBJ databases">
        <title>Genome Sequencing of the methanotroph Methylovulum psychrotolerants str. HV10-M2 isolated from a high-altitude environment.</title>
        <authorList>
            <person name="Mateos-Rivera A."/>
        </authorList>
    </citation>
    <scope>NUCLEOTIDE SEQUENCE [LARGE SCALE GENOMIC DNA]</scope>
    <source>
        <strain evidence="2 4">HV10_M2</strain>
    </source>
</reference>
<dbReference type="InterPro" id="IPR036457">
    <property type="entry name" value="PPM-type-like_dom_sf"/>
</dbReference>
<dbReference type="AlphaFoldDB" id="A0A1Z4BXI8"/>
<evidence type="ECO:0000313" key="2">
    <source>
        <dbReference type="EMBL" id="ASF45982.1"/>
    </source>
</evidence>
<dbReference type="InterPro" id="IPR001932">
    <property type="entry name" value="PPM-type_phosphatase-like_dom"/>
</dbReference>
<dbReference type="Proteomes" id="UP000237423">
    <property type="component" value="Unassembled WGS sequence"/>
</dbReference>
<dbReference type="EMBL" id="PGFZ01000005">
    <property type="protein sequence ID" value="POZ51606.1"/>
    <property type="molecule type" value="Genomic_DNA"/>
</dbReference>
<dbReference type="NCBIfam" id="NF033484">
    <property type="entry name" value="Stp1_PP2C_phos"/>
    <property type="match status" value="1"/>
</dbReference>
<reference evidence="3 5" key="2">
    <citation type="submission" date="2017-11" db="EMBL/GenBank/DDBJ databases">
        <title>Draft Genome Sequence of Methylobacter psychrotolerans Sph1T, an Obligate Methanotroph from Low-Temperature Environments.</title>
        <authorList>
            <person name="Oshkin I.Y."/>
            <person name="Miroshnikov K."/>
            <person name="Belova S.E."/>
            <person name="Korzhenkov A."/>
            <person name="Toshchakov S.V."/>
            <person name="Dedysh S.N."/>
        </authorList>
    </citation>
    <scope>NUCLEOTIDE SEQUENCE [LARGE SCALE GENOMIC DNA]</scope>
    <source>
        <strain evidence="3 5">Sph1</strain>
    </source>
</reference>
<dbReference type="InterPro" id="IPR015655">
    <property type="entry name" value="PP2C"/>
</dbReference>
<accession>A0A1Z4BXI8</accession>
<dbReference type="Gene3D" id="3.60.40.10">
    <property type="entry name" value="PPM-type phosphatase domain"/>
    <property type="match status" value="1"/>
</dbReference>
<protein>
    <submittedName>
        <fullName evidence="2 3">Serine/threonine-protein phosphatase</fullName>
    </submittedName>
</protein>
<dbReference type="SMART" id="SM00332">
    <property type="entry name" value="PP2Cc"/>
    <property type="match status" value="1"/>
</dbReference>
<name>A0A1Z4BXI8_9GAMM</name>
<sequence>MHLFTLLAKTLKRFKTTDQPMTIIQDYVISVALASDIGCQRQNNEDALQYLASSTDPRTGLAIVADGMGGHKAGEVASQEAVSVIARHCQDGYFLTLPQTLVTAFQEANQKINNYANEHFECRGMGTTATALMISNGLGCYGHVGDTRLYRIRDGQMEQLTQDHTLVAQMQEYGMITKEQARIHPKKNILTNALGTNPDILVDTSDAPFPIRIGDIYLLCSDGLVDKVTDEEMMLMLTDNSPEQACKLLVDAALDNGGNDNISVIVLVIQNKH</sequence>
<dbReference type="SUPFAM" id="SSF81606">
    <property type="entry name" value="PP2C-like"/>
    <property type="match status" value="1"/>
</dbReference>
<dbReference type="KEGG" id="mpsy:CEK71_07750"/>
<dbReference type="Proteomes" id="UP000197019">
    <property type="component" value="Chromosome"/>
</dbReference>
<evidence type="ECO:0000313" key="4">
    <source>
        <dbReference type="Proteomes" id="UP000197019"/>
    </source>
</evidence>